<name>A0A915JIC4_ROMCU</name>
<keyword evidence="1" id="KW-1185">Reference proteome</keyword>
<dbReference type="Proteomes" id="UP000887565">
    <property type="component" value="Unplaced"/>
</dbReference>
<evidence type="ECO:0000313" key="2">
    <source>
        <dbReference type="WBParaSite" id="nRc.2.0.1.t25890-RA"/>
    </source>
</evidence>
<evidence type="ECO:0000313" key="1">
    <source>
        <dbReference type="Proteomes" id="UP000887565"/>
    </source>
</evidence>
<dbReference type="WBParaSite" id="nRc.2.0.1.t25890-RA">
    <property type="protein sequence ID" value="nRc.2.0.1.t25890-RA"/>
    <property type="gene ID" value="nRc.2.0.1.g25890"/>
</dbReference>
<reference evidence="2" key="1">
    <citation type="submission" date="2022-11" db="UniProtKB">
        <authorList>
            <consortium name="WormBaseParasite"/>
        </authorList>
    </citation>
    <scope>IDENTIFICATION</scope>
</reference>
<dbReference type="AlphaFoldDB" id="A0A915JIC4"/>
<accession>A0A915JIC4</accession>
<proteinExistence type="predicted"/>
<organism evidence="1 2">
    <name type="scientific">Romanomermis culicivorax</name>
    <name type="common">Nematode worm</name>
    <dbReference type="NCBI Taxonomy" id="13658"/>
    <lineage>
        <taxon>Eukaryota</taxon>
        <taxon>Metazoa</taxon>
        <taxon>Ecdysozoa</taxon>
        <taxon>Nematoda</taxon>
        <taxon>Enoplea</taxon>
        <taxon>Dorylaimia</taxon>
        <taxon>Mermithida</taxon>
        <taxon>Mermithoidea</taxon>
        <taxon>Mermithidae</taxon>
        <taxon>Romanomermis</taxon>
    </lineage>
</organism>
<sequence>MGLEDKETILANRKNLAEWNKSHRLLLCQI</sequence>
<protein>
    <submittedName>
        <fullName evidence="2">Uncharacterized protein</fullName>
    </submittedName>
</protein>